<evidence type="ECO:0000256" key="1">
    <source>
        <dbReference type="SAM" id="Phobius"/>
    </source>
</evidence>
<dbReference type="EMBL" id="KL524887">
    <property type="protein sequence ID" value="KFO90824.1"/>
    <property type="molecule type" value="Genomic_DNA"/>
</dbReference>
<dbReference type="Proteomes" id="UP000054064">
    <property type="component" value="Unassembled WGS sequence"/>
</dbReference>
<keyword evidence="1" id="KW-0472">Membrane</keyword>
<dbReference type="AlphaFoldDB" id="A0A091H5W1"/>
<feature type="non-terminal residue" evidence="2">
    <location>
        <position position="52"/>
    </location>
</feature>
<feature type="non-terminal residue" evidence="2">
    <location>
        <position position="1"/>
    </location>
</feature>
<keyword evidence="3" id="KW-1185">Reference proteome</keyword>
<reference evidence="2 3" key="1">
    <citation type="submission" date="2014-04" db="EMBL/GenBank/DDBJ databases">
        <title>Genome evolution of avian class.</title>
        <authorList>
            <person name="Zhang G."/>
            <person name="Li C."/>
        </authorList>
    </citation>
    <scope>NUCLEOTIDE SEQUENCE [LARGE SCALE GENOMIC DNA]</scope>
    <source>
        <strain evidence="2">BGI_N320</strain>
    </source>
</reference>
<name>A0A091H5W1_BUCRH</name>
<evidence type="ECO:0000313" key="2">
    <source>
        <dbReference type="EMBL" id="KFO90824.1"/>
    </source>
</evidence>
<evidence type="ECO:0000313" key="3">
    <source>
        <dbReference type="Proteomes" id="UP000054064"/>
    </source>
</evidence>
<sequence length="52" mass="5666">TIPSPVSEAIYFLSGWANPWLLGAVFSSVIFLFLSSGNLHNLKSGCRQKVLV</sequence>
<accession>A0A091H5W1</accession>
<keyword evidence="1" id="KW-0812">Transmembrane</keyword>
<proteinExistence type="predicted"/>
<gene>
    <name evidence="2" type="ORF">N320_08812</name>
</gene>
<protein>
    <submittedName>
        <fullName evidence="2">Uncharacterized protein</fullName>
    </submittedName>
</protein>
<keyword evidence="1" id="KW-1133">Transmembrane helix</keyword>
<organism evidence="2 3">
    <name type="scientific">Buceros rhinoceros silvestris</name>
    <dbReference type="NCBI Taxonomy" id="175836"/>
    <lineage>
        <taxon>Eukaryota</taxon>
        <taxon>Metazoa</taxon>
        <taxon>Chordata</taxon>
        <taxon>Craniata</taxon>
        <taxon>Vertebrata</taxon>
        <taxon>Euteleostomi</taxon>
        <taxon>Archelosauria</taxon>
        <taxon>Archosauria</taxon>
        <taxon>Dinosauria</taxon>
        <taxon>Saurischia</taxon>
        <taxon>Theropoda</taxon>
        <taxon>Coelurosauria</taxon>
        <taxon>Aves</taxon>
        <taxon>Neognathae</taxon>
        <taxon>Neoaves</taxon>
        <taxon>Telluraves</taxon>
        <taxon>Coraciimorphae</taxon>
        <taxon>Bucerotiformes</taxon>
        <taxon>Bucerotidae</taxon>
        <taxon>Buceros</taxon>
    </lineage>
</organism>
<feature type="transmembrane region" description="Helical" evidence="1">
    <location>
        <begin position="20"/>
        <end position="39"/>
    </location>
</feature>